<proteinExistence type="predicted"/>
<gene>
    <name evidence="1" type="ORF">IAB19_00025</name>
</gene>
<dbReference type="AlphaFoldDB" id="A0A9D9GS66"/>
<evidence type="ECO:0000313" key="2">
    <source>
        <dbReference type="Proteomes" id="UP000823631"/>
    </source>
</evidence>
<comment type="caution">
    <text evidence="1">The sequence shown here is derived from an EMBL/GenBank/DDBJ whole genome shotgun (WGS) entry which is preliminary data.</text>
</comment>
<name>A0A9D9GS66_9GAMM</name>
<organism evidence="1 2">
    <name type="scientific">Candidatus Avisuccinivibrio stercorigallinarum</name>
    <dbReference type="NCBI Taxonomy" id="2840704"/>
    <lineage>
        <taxon>Bacteria</taxon>
        <taxon>Pseudomonadati</taxon>
        <taxon>Pseudomonadota</taxon>
        <taxon>Gammaproteobacteria</taxon>
        <taxon>Aeromonadales</taxon>
        <taxon>Succinivibrionaceae</taxon>
        <taxon>Succinivibrionaceae incertae sedis</taxon>
        <taxon>Candidatus Avisuccinivibrio</taxon>
    </lineage>
</organism>
<accession>A0A9D9GS66</accession>
<sequence length="269" mass="29966">MSVKTGKARQQDFLKDECVISVSSSFEALDPEQISEYEEKKIIAACMCSTTVKFKPQQQESIMQVTSRALCTLDAHKDEEAEWADRHGVDEPFAVSCSEFSDAELIEELKDLRQKNALPLKLTVGKVGKEKIAEVCSLVLTENLAEEPVAEHKLKGLLAAGFKQQILHNDGTVPDVSFIGKPLCRLDNYQRRIGSICGCFYELVIYQTAAGNFVCHSTLFTRLEDYCSQYRLCRAPHEVLQCVCECDLLPELKAAGESVLADLDLSYAV</sequence>
<dbReference type="Proteomes" id="UP000823631">
    <property type="component" value="Unassembled WGS sequence"/>
</dbReference>
<protein>
    <submittedName>
        <fullName evidence="1">Uncharacterized protein</fullName>
    </submittedName>
</protein>
<reference evidence="1" key="1">
    <citation type="submission" date="2020-10" db="EMBL/GenBank/DDBJ databases">
        <authorList>
            <person name="Gilroy R."/>
        </authorList>
    </citation>
    <scope>NUCLEOTIDE SEQUENCE</scope>
    <source>
        <strain evidence="1">17213</strain>
    </source>
</reference>
<reference evidence="1" key="2">
    <citation type="journal article" date="2021" name="PeerJ">
        <title>Extensive microbial diversity within the chicken gut microbiome revealed by metagenomics and culture.</title>
        <authorList>
            <person name="Gilroy R."/>
            <person name="Ravi A."/>
            <person name="Getino M."/>
            <person name="Pursley I."/>
            <person name="Horton D.L."/>
            <person name="Alikhan N.F."/>
            <person name="Baker D."/>
            <person name="Gharbi K."/>
            <person name="Hall N."/>
            <person name="Watson M."/>
            <person name="Adriaenssens E.M."/>
            <person name="Foster-Nyarko E."/>
            <person name="Jarju S."/>
            <person name="Secka A."/>
            <person name="Antonio M."/>
            <person name="Oren A."/>
            <person name="Chaudhuri R.R."/>
            <person name="La Ragione R."/>
            <person name="Hildebrand F."/>
            <person name="Pallen M.J."/>
        </authorList>
    </citation>
    <scope>NUCLEOTIDE SEQUENCE</scope>
    <source>
        <strain evidence="1">17213</strain>
    </source>
</reference>
<dbReference type="EMBL" id="JADINH010000001">
    <property type="protein sequence ID" value="MBO8414756.1"/>
    <property type="molecule type" value="Genomic_DNA"/>
</dbReference>
<evidence type="ECO:0000313" key="1">
    <source>
        <dbReference type="EMBL" id="MBO8414756.1"/>
    </source>
</evidence>